<gene>
    <name evidence="4" type="ORF">A1O9_11341</name>
</gene>
<dbReference type="InterPro" id="IPR050425">
    <property type="entry name" value="NAD(P)_dehydrat-like"/>
</dbReference>
<keyword evidence="1" id="KW-0560">Oxidoreductase</keyword>
<evidence type="ECO:0000313" key="5">
    <source>
        <dbReference type="Proteomes" id="UP000027920"/>
    </source>
</evidence>
<accession>A0A072NXA2</accession>
<dbReference type="Pfam" id="PF01370">
    <property type="entry name" value="Epimerase"/>
    <property type="match status" value="1"/>
</dbReference>
<sequence length="340" mass="36725">MAQEERQIVLISGVNGYIAAQVAKAFLDAGFKVRGTSRSTENTKPLTEGPLKAAFEAGDFEVAEVPDITIPGAFDEAVKGVTAILHTAAPVSLSFTDPEPVMYAAIQGTSSILNSALSAGSQLKSVVFMSSIAAVRGAQQPPYTFTEQDWNNYSEGEVNRLGKEASSIHIYFASKTAGERTLWEFQKQHTPSFAVTAINPVLVTGPPLVAPKDSKKVGETVRNVWEVLSGQDITPPFDGPGNYVDVRDVARLFVWAVEHPEKANGERYIASSGLGSGNKIAAILREHYPDRRDIIKDYPAGQQQPGYEIDASKAVKATGQAFIPYERSVLDAAKSFEVYL</sequence>
<dbReference type="VEuPathDB" id="FungiDB:A1O9_11341"/>
<proteinExistence type="inferred from homology"/>
<dbReference type="SUPFAM" id="SSF51735">
    <property type="entry name" value="NAD(P)-binding Rossmann-fold domains"/>
    <property type="match status" value="1"/>
</dbReference>
<dbReference type="GO" id="GO:0016616">
    <property type="term" value="F:oxidoreductase activity, acting on the CH-OH group of donors, NAD or NADP as acceptor"/>
    <property type="evidence" value="ECO:0007669"/>
    <property type="project" value="TreeGrafter"/>
</dbReference>
<dbReference type="HOGENOM" id="CLU_007383_9_2_1"/>
<dbReference type="InterPro" id="IPR001509">
    <property type="entry name" value="Epimerase_deHydtase"/>
</dbReference>
<comment type="caution">
    <text evidence="4">The sequence shown here is derived from an EMBL/GenBank/DDBJ whole genome shotgun (WGS) entry which is preliminary data.</text>
</comment>
<evidence type="ECO:0000259" key="3">
    <source>
        <dbReference type="Pfam" id="PF01370"/>
    </source>
</evidence>
<name>A0A072NXA2_9EURO</name>
<dbReference type="Gene3D" id="3.40.50.720">
    <property type="entry name" value="NAD(P)-binding Rossmann-like Domain"/>
    <property type="match status" value="1"/>
</dbReference>
<dbReference type="STRING" id="1182545.A0A072NXA2"/>
<dbReference type="RefSeq" id="XP_013255089.1">
    <property type="nucleotide sequence ID" value="XM_013399635.1"/>
</dbReference>
<comment type="similarity">
    <text evidence="2">Belongs to the NAD(P)-dependent epimerase/dehydratase family. Dihydroflavonol-4-reductase subfamily.</text>
</comment>
<dbReference type="GeneID" id="25286240"/>
<dbReference type="Proteomes" id="UP000027920">
    <property type="component" value="Unassembled WGS sequence"/>
</dbReference>
<feature type="domain" description="NAD-dependent epimerase/dehydratase" evidence="3">
    <location>
        <begin position="9"/>
        <end position="268"/>
    </location>
</feature>
<dbReference type="OrthoDB" id="2735536at2759"/>
<dbReference type="EMBL" id="AMGV01000017">
    <property type="protein sequence ID" value="KEF52499.1"/>
    <property type="molecule type" value="Genomic_DNA"/>
</dbReference>
<organism evidence="4 5">
    <name type="scientific">Exophiala aquamarina CBS 119918</name>
    <dbReference type="NCBI Taxonomy" id="1182545"/>
    <lineage>
        <taxon>Eukaryota</taxon>
        <taxon>Fungi</taxon>
        <taxon>Dikarya</taxon>
        <taxon>Ascomycota</taxon>
        <taxon>Pezizomycotina</taxon>
        <taxon>Eurotiomycetes</taxon>
        <taxon>Chaetothyriomycetidae</taxon>
        <taxon>Chaetothyriales</taxon>
        <taxon>Herpotrichiellaceae</taxon>
        <taxon>Exophiala</taxon>
    </lineage>
</organism>
<evidence type="ECO:0000256" key="1">
    <source>
        <dbReference type="ARBA" id="ARBA00023002"/>
    </source>
</evidence>
<evidence type="ECO:0000256" key="2">
    <source>
        <dbReference type="ARBA" id="ARBA00023445"/>
    </source>
</evidence>
<reference evidence="4 5" key="1">
    <citation type="submission" date="2013-03" db="EMBL/GenBank/DDBJ databases">
        <title>The Genome Sequence of Exophiala aquamarina CBS 119918.</title>
        <authorList>
            <consortium name="The Broad Institute Genomics Platform"/>
            <person name="Cuomo C."/>
            <person name="de Hoog S."/>
            <person name="Gorbushina A."/>
            <person name="Walker B."/>
            <person name="Young S.K."/>
            <person name="Zeng Q."/>
            <person name="Gargeya S."/>
            <person name="Fitzgerald M."/>
            <person name="Haas B."/>
            <person name="Abouelleil A."/>
            <person name="Allen A.W."/>
            <person name="Alvarado L."/>
            <person name="Arachchi H.M."/>
            <person name="Berlin A.M."/>
            <person name="Chapman S.B."/>
            <person name="Gainer-Dewar J."/>
            <person name="Goldberg J."/>
            <person name="Griggs A."/>
            <person name="Gujja S."/>
            <person name="Hansen M."/>
            <person name="Howarth C."/>
            <person name="Imamovic A."/>
            <person name="Ireland A."/>
            <person name="Larimer J."/>
            <person name="McCowan C."/>
            <person name="Murphy C."/>
            <person name="Pearson M."/>
            <person name="Poon T.W."/>
            <person name="Priest M."/>
            <person name="Roberts A."/>
            <person name="Saif S."/>
            <person name="Shea T."/>
            <person name="Sisk P."/>
            <person name="Sykes S."/>
            <person name="Wortman J."/>
            <person name="Nusbaum C."/>
            <person name="Birren B."/>
        </authorList>
    </citation>
    <scope>NUCLEOTIDE SEQUENCE [LARGE SCALE GENOMIC DNA]</scope>
    <source>
        <strain evidence="4 5">CBS 119918</strain>
    </source>
</reference>
<dbReference type="InterPro" id="IPR036291">
    <property type="entry name" value="NAD(P)-bd_dom_sf"/>
</dbReference>
<evidence type="ECO:0000313" key="4">
    <source>
        <dbReference type="EMBL" id="KEF52499.1"/>
    </source>
</evidence>
<protein>
    <recommendedName>
        <fullName evidence="3">NAD-dependent epimerase/dehydratase domain-containing protein</fullName>
    </recommendedName>
</protein>
<keyword evidence="5" id="KW-1185">Reference proteome</keyword>
<dbReference type="AlphaFoldDB" id="A0A072NXA2"/>
<dbReference type="PANTHER" id="PTHR10366:SF564">
    <property type="entry name" value="STEROL-4-ALPHA-CARBOXYLATE 3-DEHYDROGENASE, DECARBOXYLATING"/>
    <property type="match status" value="1"/>
</dbReference>
<dbReference type="PANTHER" id="PTHR10366">
    <property type="entry name" value="NAD DEPENDENT EPIMERASE/DEHYDRATASE"/>
    <property type="match status" value="1"/>
</dbReference>